<dbReference type="RefSeq" id="WP_144911698.1">
    <property type="nucleotide sequence ID" value="NZ_VLLI01000004.1"/>
</dbReference>
<dbReference type="Pfam" id="PF00106">
    <property type="entry name" value="adh_short"/>
    <property type="match status" value="1"/>
</dbReference>
<protein>
    <submittedName>
        <fullName evidence="3">NAD(P)-dependent dehydrogenase (Short-subunit alcohol dehydrogenase family)</fullName>
    </submittedName>
</protein>
<dbReference type="InterPro" id="IPR036291">
    <property type="entry name" value="NAD(P)-bd_dom_sf"/>
</dbReference>
<comment type="similarity">
    <text evidence="1">Belongs to the short-chain dehydrogenases/reductases (SDR) family.</text>
</comment>
<dbReference type="Proteomes" id="UP000317010">
    <property type="component" value="Unassembled WGS sequence"/>
</dbReference>
<name>A0A562U751_9SPHI</name>
<dbReference type="PANTHER" id="PTHR24320:SF274">
    <property type="entry name" value="CHAIN DEHYDROGENASE, PUTATIVE (AFU_ORTHOLOGUE AFUA_4G00440)-RELATED"/>
    <property type="match status" value="1"/>
</dbReference>
<accession>A0A562U751</accession>
<dbReference type="InterPro" id="IPR002347">
    <property type="entry name" value="SDR_fam"/>
</dbReference>
<dbReference type="AlphaFoldDB" id="A0A562U751"/>
<evidence type="ECO:0000256" key="1">
    <source>
        <dbReference type="ARBA" id="ARBA00006484"/>
    </source>
</evidence>
<dbReference type="SUPFAM" id="SSF51735">
    <property type="entry name" value="NAD(P)-binding Rossmann-fold domains"/>
    <property type="match status" value="1"/>
</dbReference>
<gene>
    <name evidence="3" type="ORF">JN11_01769</name>
</gene>
<evidence type="ECO:0000313" key="3">
    <source>
        <dbReference type="EMBL" id="TWJ01618.1"/>
    </source>
</evidence>
<reference evidence="3 4" key="1">
    <citation type="submission" date="2019-07" db="EMBL/GenBank/DDBJ databases">
        <title>Genomic Encyclopedia of Archaeal and Bacterial Type Strains, Phase II (KMG-II): from individual species to whole genera.</title>
        <authorList>
            <person name="Goeker M."/>
        </authorList>
    </citation>
    <scope>NUCLEOTIDE SEQUENCE [LARGE SCALE GENOMIC DNA]</scope>
    <source>
        <strain evidence="3 4">ATCC BAA-1854</strain>
    </source>
</reference>
<proteinExistence type="inferred from homology"/>
<sequence length="264" mass="28563">MARIFITGSADGLGMMAARLLVNEGHKVVLHGRNEKRAGDALKAVPGAEAALSADLSSIEETIDLAKKVNELGHFDAVIHNAGVGYLEGRITTKDSLPHVFAINSLAPYILTCLINKPERLIYISSGLHRDGDASLKDLAWKNRPWNGFSAYSDSKLHNVILAFAVARKLPKVYSNALEPGWVATKMGGPLAPDNLAEAPVTQAWLAASNDKAALVSGKYFYHKQLRPFCESANDVSKQELLLGEYERLSGVVASPCPLQERGF</sequence>
<dbReference type="Gene3D" id="3.40.50.720">
    <property type="entry name" value="NAD(P)-binding Rossmann-like Domain"/>
    <property type="match status" value="1"/>
</dbReference>
<keyword evidence="2" id="KW-0560">Oxidoreductase</keyword>
<comment type="caution">
    <text evidence="3">The sequence shown here is derived from an EMBL/GenBank/DDBJ whole genome shotgun (WGS) entry which is preliminary data.</text>
</comment>
<dbReference type="PANTHER" id="PTHR24320">
    <property type="entry name" value="RETINOL DEHYDROGENASE"/>
    <property type="match status" value="1"/>
</dbReference>
<dbReference type="GO" id="GO:0016491">
    <property type="term" value="F:oxidoreductase activity"/>
    <property type="evidence" value="ECO:0007669"/>
    <property type="project" value="UniProtKB-KW"/>
</dbReference>
<dbReference type="PRINTS" id="PR00081">
    <property type="entry name" value="GDHRDH"/>
</dbReference>
<keyword evidence="4" id="KW-1185">Reference proteome</keyword>
<evidence type="ECO:0000256" key="2">
    <source>
        <dbReference type="ARBA" id="ARBA00023002"/>
    </source>
</evidence>
<dbReference type="EMBL" id="VLLI01000004">
    <property type="protein sequence ID" value="TWJ01618.1"/>
    <property type="molecule type" value="Genomic_DNA"/>
</dbReference>
<dbReference type="OrthoDB" id="597510at2"/>
<organism evidence="3 4">
    <name type="scientific">Mucilaginibacter frigoritolerans</name>
    <dbReference type="NCBI Taxonomy" id="652788"/>
    <lineage>
        <taxon>Bacteria</taxon>
        <taxon>Pseudomonadati</taxon>
        <taxon>Bacteroidota</taxon>
        <taxon>Sphingobacteriia</taxon>
        <taxon>Sphingobacteriales</taxon>
        <taxon>Sphingobacteriaceae</taxon>
        <taxon>Mucilaginibacter</taxon>
    </lineage>
</organism>
<evidence type="ECO:0000313" key="4">
    <source>
        <dbReference type="Proteomes" id="UP000317010"/>
    </source>
</evidence>